<protein>
    <submittedName>
        <fullName evidence="1">Uncharacterized protein</fullName>
    </submittedName>
</protein>
<dbReference type="OrthoDB" id="9807209at2"/>
<evidence type="ECO:0000313" key="2">
    <source>
        <dbReference type="Proteomes" id="UP000184387"/>
    </source>
</evidence>
<accession>A0A1M6JKS7</accession>
<evidence type="ECO:0000313" key="1">
    <source>
        <dbReference type="EMBL" id="SHJ47321.1"/>
    </source>
</evidence>
<proteinExistence type="predicted"/>
<dbReference type="Proteomes" id="UP000184387">
    <property type="component" value="Unassembled WGS sequence"/>
</dbReference>
<reference evidence="1 2" key="1">
    <citation type="submission" date="2016-11" db="EMBL/GenBank/DDBJ databases">
        <authorList>
            <person name="Jaros S."/>
            <person name="Januszkiewicz K."/>
            <person name="Wedrychowicz H."/>
        </authorList>
    </citation>
    <scope>NUCLEOTIDE SEQUENCE [LARGE SCALE GENOMIC DNA]</scope>
    <source>
        <strain evidence="1 2">DSM 14916</strain>
    </source>
</reference>
<keyword evidence="2" id="KW-1185">Reference proteome</keyword>
<dbReference type="STRING" id="198092.SAMN02745194_02662"/>
<dbReference type="AlphaFoldDB" id="A0A1M6JKS7"/>
<organism evidence="1 2">
    <name type="scientific">Muricoccus roseus</name>
    <dbReference type="NCBI Taxonomy" id="198092"/>
    <lineage>
        <taxon>Bacteria</taxon>
        <taxon>Pseudomonadati</taxon>
        <taxon>Pseudomonadota</taxon>
        <taxon>Alphaproteobacteria</taxon>
        <taxon>Acetobacterales</taxon>
        <taxon>Roseomonadaceae</taxon>
        <taxon>Muricoccus</taxon>
    </lineage>
</organism>
<dbReference type="EMBL" id="FQZF01000014">
    <property type="protein sequence ID" value="SHJ47321.1"/>
    <property type="molecule type" value="Genomic_DNA"/>
</dbReference>
<name>A0A1M6JKS7_9PROT</name>
<sequence length="391" mass="42924">MGTLRGRLDRATWNSLDGWAYDAETPGSPVELEVLDNDQPIARFVANRYRADLEKVGLGGFCSFSLRVPLGWSGMTERAITVRRVSDGAILPGSPTTPELPGDAATRMQHSLEQLVRAATADGVSRDAAEHDALLQLLANTADRMLRARLDHGEPAALDVDGFYERWRPLLENRTPPVRRQAADRPPELSRRALVIDDTLPRPGRSAADTALLDHMRALRRLGYEVVLAPQDMRGDPVAEAALEGLGIKPCLGPYYSSVEEVLRRNAGMLDLVWIQRLGNFMQYGGMARHHAPRARLVYGAGTLRHLHLSRRAAVDELGEIMRHSRAAKASELIAARLADSVVTYSAYDAALLAKDLPRADIQAIPWSIAPRPVGTPFSGRRDIAFLADDA</sequence>
<dbReference type="RefSeq" id="WP_073135457.1">
    <property type="nucleotide sequence ID" value="NZ_FQZF01000014.1"/>
</dbReference>
<gene>
    <name evidence="1" type="ORF">SAMN02745194_02662</name>
</gene>